<dbReference type="Proteomes" id="UP000075502">
    <property type="component" value="Unassembled WGS sequence"/>
</dbReference>
<evidence type="ECO:0000313" key="2">
    <source>
        <dbReference type="Proteomes" id="UP000075502"/>
    </source>
</evidence>
<dbReference type="Gene3D" id="3.40.190.10">
    <property type="entry name" value="Periplasmic binding protein-like II"/>
    <property type="match status" value="2"/>
</dbReference>
<gene>
    <name evidence="1" type="ORF">BE21_30515</name>
</gene>
<sequence length="204" mass="21960">MLAPLAIALSARAAEKPSEIRVSNPGVGVGNRPVVGGSAWALLNLRGALESEFKGDGFPVRWNFLRGAGPAVNETYANGLTDFSLLGDLPSIIGRAGGLKTRILASGPKTNLYIAVPADSPIQSVEDLKGSFKEDWAGESAREKDSPLVDAYVIARYETSIADAKRLGLIRATFDVEPWVDRSFPDQVLKEEKLEGFWKPRPAP</sequence>
<name>A0A150TR99_SORCE</name>
<organism evidence="1 2">
    <name type="scientific">Sorangium cellulosum</name>
    <name type="common">Polyangium cellulosum</name>
    <dbReference type="NCBI Taxonomy" id="56"/>
    <lineage>
        <taxon>Bacteria</taxon>
        <taxon>Pseudomonadati</taxon>
        <taxon>Myxococcota</taxon>
        <taxon>Polyangia</taxon>
        <taxon>Polyangiales</taxon>
        <taxon>Polyangiaceae</taxon>
        <taxon>Sorangium</taxon>
    </lineage>
</organism>
<protein>
    <recommendedName>
        <fullName evidence="3">TAXI family TRAP transporter solute-binding subunit</fullName>
    </recommendedName>
</protein>
<reference evidence="1 2" key="1">
    <citation type="submission" date="2014-02" db="EMBL/GenBank/DDBJ databases">
        <title>The small core and large imbalanced accessory genome model reveals a collaborative survival strategy of Sorangium cellulosum strains in nature.</title>
        <authorList>
            <person name="Han K."/>
            <person name="Peng R."/>
            <person name="Blom J."/>
            <person name="Li Y.-Z."/>
        </authorList>
    </citation>
    <scope>NUCLEOTIDE SEQUENCE [LARGE SCALE GENOMIC DNA]</scope>
    <source>
        <strain evidence="1 2">So0007-03</strain>
    </source>
</reference>
<comment type="caution">
    <text evidence="1">The sequence shown here is derived from an EMBL/GenBank/DDBJ whole genome shotgun (WGS) entry which is preliminary data.</text>
</comment>
<proteinExistence type="predicted"/>
<accession>A0A150TR99</accession>
<dbReference type="AlphaFoldDB" id="A0A150TR99"/>
<dbReference type="EMBL" id="JEME01001418">
    <property type="protein sequence ID" value="KYG07229.1"/>
    <property type="molecule type" value="Genomic_DNA"/>
</dbReference>
<evidence type="ECO:0008006" key="3">
    <source>
        <dbReference type="Google" id="ProtNLM"/>
    </source>
</evidence>
<dbReference type="SUPFAM" id="SSF53850">
    <property type="entry name" value="Periplasmic binding protein-like II"/>
    <property type="match status" value="1"/>
</dbReference>
<evidence type="ECO:0000313" key="1">
    <source>
        <dbReference type="EMBL" id="KYG07229.1"/>
    </source>
</evidence>